<keyword evidence="1" id="KW-0732">Signal</keyword>
<dbReference type="PANTHER" id="PTHR34458">
    <property type="entry name" value="POLLEN OLE E 1 ALLERGEN AND EXTENSIN FAMILY PROTEIN-RELATED"/>
    <property type="match status" value="1"/>
</dbReference>
<evidence type="ECO:0008006" key="5">
    <source>
        <dbReference type="Google" id="ProtNLM"/>
    </source>
</evidence>
<evidence type="ECO:0000313" key="2">
    <source>
        <dbReference type="EMBL" id="KAJ4753603.1"/>
    </source>
</evidence>
<dbReference type="EMBL" id="JAMFTS010000002">
    <property type="protein sequence ID" value="KAJ4793398.1"/>
    <property type="molecule type" value="Genomic_DNA"/>
</dbReference>
<evidence type="ECO:0000313" key="4">
    <source>
        <dbReference type="Proteomes" id="UP001140206"/>
    </source>
</evidence>
<feature type="signal peptide" evidence="1">
    <location>
        <begin position="1"/>
        <end position="24"/>
    </location>
</feature>
<reference evidence="2" key="1">
    <citation type="submission" date="2022-08" db="EMBL/GenBank/DDBJ databases">
        <authorList>
            <person name="Marques A."/>
        </authorList>
    </citation>
    <scope>NUCLEOTIDE SEQUENCE</scope>
    <source>
        <strain evidence="2">RhyPub2mFocal</strain>
        <tissue evidence="2">Leaves</tissue>
    </source>
</reference>
<dbReference type="PANTHER" id="PTHR34458:SF5">
    <property type="entry name" value="POLLEN OLE E 1 ALLERGEN AND EXTENSIN FAMILY PROTEIN"/>
    <property type="match status" value="1"/>
</dbReference>
<gene>
    <name evidence="3" type="ORF">LUZ62_044644</name>
    <name evidence="2" type="ORF">LUZ62_088008</name>
</gene>
<evidence type="ECO:0000256" key="1">
    <source>
        <dbReference type="SAM" id="SignalP"/>
    </source>
</evidence>
<dbReference type="EMBL" id="JAMFTS010000005">
    <property type="protein sequence ID" value="KAJ4753603.1"/>
    <property type="molecule type" value="Genomic_DNA"/>
</dbReference>
<proteinExistence type="predicted"/>
<dbReference type="AlphaFoldDB" id="A0AAV8CEC3"/>
<sequence length="153" mass="15742">MAVKVYVLLAMLMFAGIVSPIAHAQLIGGIGNLSNTVLSILGLVPCNVGIPFSTSNFFPNAVVQLRCNVTVVASTTTNSIGLFSIQTASPFGQLGDLIGNCNITVATPLVTCNPSLPTTANLASVLTFVNSTIGGLITNLVAVNFTIFEGITN</sequence>
<comment type="caution">
    <text evidence="2">The sequence shown here is derived from an EMBL/GenBank/DDBJ whole genome shotgun (WGS) entry which is preliminary data.</text>
</comment>
<accession>A0AAV8CEC3</accession>
<dbReference type="Proteomes" id="UP001140206">
    <property type="component" value="Chromosome 2"/>
</dbReference>
<dbReference type="InterPro" id="IPR040404">
    <property type="entry name" value="Phylloplanin-like"/>
</dbReference>
<keyword evidence="4" id="KW-1185">Reference proteome</keyword>
<evidence type="ECO:0000313" key="3">
    <source>
        <dbReference type="EMBL" id="KAJ4793398.1"/>
    </source>
</evidence>
<feature type="chain" id="PRO_5044716120" description="Phylloplanin-like" evidence="1">
    <location>
        <begin position="25"/>
        <end position="153"/>
    </location>
</feature>
<dbReference type="Proteomes" id="UP001140206">
    <property type="component" value="Chromosome 5"/>
</dbReference>
<protein>
    <recommendedName>
        <fullName evidence="5">Phylloplanin-like</fullName>
    </recommendedName>
</protein>
<name>A0AAV8CEC3_9POAL</name>
<organism evidence="2 4">
    <name type="scientific">Rhynchospora pubera</name>
    <dbReference type="NCBI Taxonomy" id="906938"/>
    <lineage>
        <taxon>Eukaryota</taxon>
        <taxon>Viridiplantae</taxon>
        <taxon>Streptophyta</taxon>
        <taxon>Embryophyta</taxon>
        <taxon>Tracheophyta</taxon>
        <taxon>Spermatophyta</taxon>
        <taxon>Magnoliopsida</taxon>
        <taxon>Liliopsida</taxon>
        <taxon>Poales</taxon>
        <taxon>Cyperaceae</taxon>
        <taxon>Cyperoideae</taxon>
        <taxon>Rhynchosporeae</taxon>
        <taxon>Rhynchospora</taxon>
    </lineage>
</organism>